<dbReference type="AlphaFoldDB" id="A0A1I2GFW0"/>
<evidence type="ECO:0000313" key="2">
    <source>
        <dbReference type="Proteomes" id="UP000199645"/>
    </source>
</evidence>
<keyword evidence="2" id="KW-1185">Reference proteome</keyword>
<dbReference type="STRING" id="35752.SAMN05421541_106480"/>
<gene>
    <name evidence="1" type="ORF">SAMN05421541_106480</name>
</gene>
<name>A0A1I2GFW0_9ACTN</name>
<organism evidence="1 2">
    <name type="scientific">Actinoplanes philippinensis</name>
    <dbReference type="NCBI Taxonomy" id="35752"/>
    <lineage>
        <taxon>Bacteria</taxon>
        <taxon>Bacillati</taxon>
        <taxon>Actinomycetota</taxon>
        <taxon>Actinomycetes</taxon>
        <taxon>Micromonosporales</taxon>
        <taxon>Micromonosporaceae</taxon>
        <taxon>Actinoplanes</taxon>
    </lineage>
</organism>
<dbReference type="EMBL" id="FONV01000006">
    <property type="protein sequence ID" value="SFF15767.1"/>
    <property type="molecule type" value="Genomic_DNA"/>
</dbReference>
<protein>
    <submittedName>
        <fullName evidence="1">Uncharacterized protein</fullName>
    </submittedName>
</protein>
<dbReference type="Proteomes" id="UP000199645">
    <property type="component" value="Unassembled WGS sequence"/>
</dbReference>
<sequence>MTGVDAPRIAAQLPPIAELRARCRAIALLDHIVGGGRWDRYTFAGGWAQMDDNSGNEWEVVFPEAGAFIRVFDHESDMSPYLDDDLESWPGLVDGLPEEFRELLEHDMFTEEGRFIATAVLWRRHGDDRWHTGASLRIPDGAIDGSDMLEILLDGTTDRFVAFASTYYGRTVDRAAVEHVVEGRPVTAEVVRALNPDFDPAALDDVAAAS</sequence>
<proteinExistence type="predicted"/>
<evidence type="ECO:0000313" key="1">
    <source>
        <dbReference type="EMBL" id="SFF15767.1"/>
    </source>
</evidence>
<reference evidence="1 2" key="1">
    <citation type="submission" date="2016-10" db="EMBL/GenBank/DDBJ databases">
        <authorList>
            <person name="de Groot N.N."/>
        </authorList>
    </citation>
    <scope>NUCLEOTIDE SEQUENCE [LARGE SCALE GENOMIC DNA]</scope>
    <source>
        <strain evidence="1 2">DSM 43019</strain>
    </source>
</reference>
<accession>A0A1I2GFW0</accession>